<evidence type="ECO:0000256" key="10">
    <source>
        <dbReference type="SAM" id="MobiDB-lite"/>
    </source>
</evidence>
<keyword evidence="7" id="KW-0333">Golgi apparatus</keyword>
<keyword evidence="12" id="KW-1185">Reference proteome</keyword>
<comment type="caution">
    <text evidence="11">The sequence shown here is derived from an EMBL/GenBank/DDBJ whole genome shotgun (WGS) entry which is preliminary data.</text>
</comment>
<keyword evidence="8" id="KW-0472">Membrane</keyword>
<reference evidence="11" key="1">
    <citation type="journal article" date="2023" name="G3 (Bethesda)">
        <title>Whole genome assembly and annotation of the endangered Caribbean coral Acropora cervicornis.</title>
        <authorList>
            <person name="Selwyn J.D."/>
            <person name="Vollmer S.V."/>
        </authorList>
    </citation>
    <scope>NUCLEOTIDE SEQUENCE</scope>
    <source>
        <strain evidence="11">K2</strain>
    </source>
</reference>
<dbReference type="InterPro" id="IPR007734">
    <property type="entry name" value="Heparan_SO4_2-O-STrfase"/>
</dbReference>
<dbReference type="Gene3D" id="3.40.50.300">
    <property type="entry name" value="P-loop containing nucleotide triphosphate hydrolases"/>
    <property type="match status" value="1"/>
</dbReference>
<evidence type="ECO:0000256" key="1">
    <source>
        <dbReference type="ARBA" id="ARBA00004323"/>
    </source>
</evidence>
<name>A0AAD9QXH0_ACRCE</name>
<evidence type="ECO:0000256" key="7">
    <source>
        <dbReference type="ARBA" id="ARBA00023034"/>
    </source>
</evidence>
<keyword evidence="5" id="KW-0735">Signal-anchor</keyword>
<dbReference type="GO" id="GO:0008146">
    <property type="term" value="F:sulfotransferase activity"/>
    <property type="evidence" value="ECO:0007669"/>
    <property type="project" value="InterPro"/>
</dbReference>
<sequence length="971" mass="110897">MLPSTKRNLAFGIFLCVVTLVVLYSYCNGNSVCYTFPFFSGMERDRLLKPEVLVTFDITIPKKHKAQPEDTTRQKTEHSIAADRQNNVLITGENEEKLHFTAFNTTSQKAKLLRKGDFKDSKTRGNNTLESKKHLLPPSDIVGEVADEILRNANFSVDEANRELVRVEKVDESIDKENNKSGFLQKVMASRGAGTKSPGKRLVRVERVDLTSEEEAERREPVKQVHEAVKGRLLRVQSGKDSKIENLELKHARRFGVTYATREAQNYTSNKEWSKIKNKLSNEAKEERETPKSTLPPFFAKFLNVTAKERQLIDFLHNYTDNAKPVNSTNTALRYHQANATKEAVKGKEIHGSNLTVAYTERGHHLQTPSIAKLENTEKVHAREKRSKAGDTLLDALVAKLLNITVERNYTTGFPGKSTIVMRPFNLSGALKSTTERSHHLANIDKNDPKSESTALLAKFLKENGRYPIHFPSNVSKSRGNKELTVSKLEKNNSELKVSSENTSIDLKKTLLELANRIDFNRKENDTQRTLDKQNGAGDLTMLWLLLRQSSFHDLGTFNLSRVLKDIAGKTRRAIADNGDGEMNSDSVESGERPGVTIYRPKLNQRRNDAMKPVMKNKSETEISLRGYRTLYTAGDYLNKTSFGSLKNMTSFSSGSGAWEVGACVECGHSKIHRRAEQQTTNPPSQGKSERRVRTKQATNGILKFDNISCEELDPKVLLYNRIFKTGSSTTEFIIMNSSSAMNFDYKIGTTEDWYDKGKSGPYPGLIIRKANKKLVNYPRMAFVAHFYFRSRLNLPQAHTYINQVRQPVRRLVSHYHYMRSRNRPKNRLKEFLASKEKKEPLEKCVRQQHKGCRSNVMTRFFCGRHYYCRKGTLRALLKAKHNVKRFYAVVGLLENYDIYLQILNKRLPKFFPKISSGDIGRFKYNPDYNFDDVPKGLTEEIERANWADKSLYSFIKRRFWKQAQASGVHP</sequence>
<evidence type="ECO:0000256" key="4">
    <source>
        <dbReference type="ARBA" id="ARBA00022692"/>
    </source>
</evidence>
<accession>A0AAD9QXH0</accession>
<evidence type="ECO:0000313" key="11">
    <source>
        <dbReference type="EMBL" id="KAK2569214.1"/>
    </source>
</evidence>
<keyword evidence="6" id="KW-1133">Transmembrane helix</keyword>
<feature type="compositionally biased region" description="Polar residues" evidence="10">
    <location>
        <begin position="678"/>
        <end position="687"/>
    </location>
</feature>
<proteinExistence type="inferred from homology"/>
<gene>
    <name evidence="11" type="ORF">P5673_006115</name>
</gene>
<comment type="similarity">
    <text evidence="2">Belongs to the sulfotransferase 3 family.</text>
</comment>
<keyword evidence="3" id="KW-0808">Transferase</keyword>
<evidence type="ECO:0000256" key="2">
    <source>
        <dbReference type="ARBA" id="ARBA00010569"/>
    </source>
</evidence>
<dbReference type="Pfam" id="PF03567">
    <property type="entry name" value="Sulfotransfer_2"/>
    <property type="match status" value="1"/>
</dbReference>
<evidence type="ECO:0000256" key="6">
    <source>
        <dbReference type="ARBA" id="ARBA00022989"/>
    </source>
</evidence>
<protein>
    <submittedName>
        <fullName evidence="11">Heparan sulfate 2-O-sulfotransferase 1</fullName>
    </submittedName>
</protein>
<reference evidence="11" key="2">
    <citation type="journal article" date="2023" name="Science">
        <title>Genomic signatures of disease resistance in endangered staghorn corals.</title>
        <authorList>
            <person name="Vollmer S.V."/>
            <person name="Selwyn J.D."/>
            <person name="Despard B.A."/>
            <person name="Roesel C.L."/>
        </authorList>
    </citation>
    <scope>NUCLEOTIDE SEQUENCE</scope>
    <source>
        <strain evidence="11">K2</strain>
    </source>
</reference>
<evidence type="ECO:0000256" key="5">
    <source>
        <dbReference type="ARBA" id="ARBA00022968"/>
    </source>
</evidence>
<dbReference type="EMBL" id="JARQWQ010000010">
    <property type="protein sequence ID" value="KAK2569214.1"/>
    <property type="molecule type" value="Genomic_DNA"/>
</dbReference>
<feature type="region of interest" description="Disordered" evidence="10">
    <location>
        <begin position="673"/>
        <end position="696"/>
    </location>
</feature>
<dbReference type="PANTHER" id="PTHR12129:SF15">
    <property type="entry name" value="URONYL 2-SULFOTRANSFERASE"/>
    <property type="match status" value="1"/>
</dbReference>
<evidence type="ECO:0000256" key="8">
    <source>
        <dbReference type="ARBA" id="ARBA00023136"/>
    </source>
</evidence>
<dbReference type="PANTHER" id="PTHR12129">
    <property type="entry name" value="HEPARAN SULFATE 2-O-SULFOTRANSFERASE"/>
    <property type="match status" value="1"/>
</dbReference>
<evidence type="ECO:0000256" key="9">
    <source>
        <dbReference type="ARBA" id="ARBA00023180"/>
    </source>
</evidence>
<dbReference type="InterPro" id="IPR005331">
    <property type="entry name" value="Sulfotransferase"/>
</dbReference>
<dbReference type="GO" id="GO:0000139">
    <property type="term" value="C:Golgi membrane"/>
    <property type="evidence" value="ECO:0007669"/>
    <property type="project" value="UniProtKB-SubCell"/>
</dbReference>
<organism evidence="11 12">
    <name type="scientific">Acropora cervicornis</name>
    <name type="common">Staghorn coral</name>
    <dbReference type="NCBI Taxonomy" id="6130"/>
    <lineage>
        <taxon>Eukaryota</taxon>
        <taxon>Metazoa</taxon>
        <taxon>Cnidaria</taxon>
        <taxon>Anthozoa</taxon>
        <taxon>Hexacorallia</taxon>
        <taxon>Scleractinia</taxon>
        <taxon>Astrocoeniina</taxon>
        <taxon>Acroporidae</taxon>
        <taxon>Acropora</taxon>
    </lineage>
</organism>
<dbReference type="Proteomes" id="UP001249851">
    <property type="component" value="Unassembled WGS sequence"/>
</dbReference>
<dbReference type="InterPro" id="IPR027417">
    <property type="entry name" value="P-loop_NTPase"/>
</dbReference>
<dbReference type="AlphaFoldDB" id="A0AAD9QXH0"/>
<evidence type="ECO:0000313" key="12">
    <source>
        <dbReference type="Proteomes" id="UP001249851"/>
    </source>
</evidence>
<evidence type="ECO:0000256" key="3">
    <source>
        <dbReference type="ARBA" id="ARBA00022679"/>
    </source>
</evidence>
<keyword evidence="4" id="KW-0812">Transmembrane</keyword>
<keyword evidence="9" id="KW-0325">Glycoprotein</keyword>
<comment type="subcellular location">
    <subcellularLocation>
        <location evidence="1">Golgi apparatus membrane</location>
        <topology evidence="1">Single-pass type II membrane protein</topology>
    </subcellularLocation>
</comment>